<dbReference type="OrthoDB" id="4509278at2759"/>
<evidence type="ECO:0000313" key="2">
    <source>
        <dbReference type="EMBL" id="KIW36047.1"/>
    </source>
</evidence>
<reference evidence="2 3" key="1">
    <citation type="submission" date="2015-01" db="EMBL/GenBank/DDBJ databases">
        <title>The Genome Sequence of Exophiala oligosperma CBS72588.</title>
        <authorList>
            <consortium name="The Broad Institute Genomics Platform"/>
            <person name="Cuomo C."/>
            <person name="de Hoog S."/>
            <person name="Gorbushina A."/>
            <person name="Stielow B."/>
            <person name="Teixiera M."/>
            <person name="Abouelleil A."/>
            <person name="Chapman S.B."/>
            <person name="Priest M."/>
            <person name="Young S.K."/>
            <person name="Wortman J."/>
            <person name="Nusbaum C."/>
            <person name="Birren B."/>
        </authorList>
    </citation>
    <scope>NUCLEOTIDE SEQUENCE [LARGE SCALE GENOMIC DNA]</scope>
    <source>
        <strain evidence="2 3">CBS 72588</strain>
    </source>
</reference>
<dbReference type="Proteomes" id="UP000053342">
    <property type="component" value="Unassembled WGS sequence"/>
</dbReference>
<name>A0A0D2BEY9_9EURO</name>
<feature type="non-terminal residue" evidence="2">
    <location>
        <position position="1"/>
    </location>
</feature>
<dbReference type="HOGENOM" id="CLU_1997930_0_0_1"/>
<dbReference type="VEuPathDB" id="FungiDB:PV06_11655"/>
<feature type="region of interest" description="Disordered" evidence="1">
    <location>
        <begin position="1"/>
        <end position="21"/>
    </location>
</feature>
<keyword evidence="3" id="KW-1185">Reference proteome</keyword>
<dbReference type="EMBL" id="KN847379">
    <property type="protein sequence ID" value="KIW36047.1"/>
    <property type="molecule type" value="Genomic_DNA"/>
</dbReference>
<sequence>GTYRNVSCHDHTQSPTPTTGIDKRVEARNEDWATNIEFMAGTQFLGLFLQPDGQVHDLNDVTCLLLPSYTEGPCNGVSVSSIGVATGYGPCTFYGLDGAIVAVPGEGEGWVYVAPPQNMMQAVCG</sequence>
<organism evidence="2 3">
    <name type="scientific">Exophiala oligosperma</name>
    <dbReference type="NCBI Taxonomy" id="215243"/>
    <lineage>
        <taxon>Eukaryota</taxon>
        <taxon>Fungi</taxon>
        <taxon>Dikarya</taxon>
        <taxon>Ascomycota</taxon>
        <taxon>Pezizomycotina</taxon>
        <taxon>Eurotiomycetes</taxon>
        <taxon>Chaetothyriomycetidae</taxon>
        <taxon>Chaetothyriales</taxon>
        <taxon>Herpotrichiellaceae</taxon>
        <taxon>Exophiala</taxon>
    </lineage>
</organism>
<evidence type="ECO:0000256" key="1">
    <source>
        <dbReference type="SAM" id="MobiDB-lite"/>
    </source>
</evidence>
<protein>
    <submittedName>
        <fullName evidence="2">Uncharacterized protein</fullName>
    </submittedName>
</protein>
<dbReference type="GeneID" id="27363729"/>
<accession>A0A0D2BEY9</accession>
<dbReference type="AlphaFoldDB" id="A0A0D2BEY9"/>
<dbReference type="RefSeq" id="XP_016256263.1">
    <property type="nucleotide sequence ID" value="XM_016413365.1"/>
</dbReference>
<evidence type="ECO:0000313" key="3">
    <source>
        <dbReference type="Proteomes" id="UP000053342"/>
    </source>
</evidence>
<gene>
    <name evidence="2" type="ORF">PV06_11655</name>
</gene>
<proteinExistence type="predicted"/>